<keyword evidence="3" id="KW-1185">Reference proteome</keyword>
<protein>
    <submittedName>
        <fullName evidence="2">Uncharacterized protein</fullName>
    </submittedName>
</protein>
<sequence length="555" mass="60568">MALFDVSWVIKHIDGITALAALVGLGIFATLKGNQRAFMIIEIMVVALLPLSIWPMIISSIGIIWTDWLNDWFQHSCGPTGMPWICNPIAMVGWPTSGDQFPAACVMSATVAAFSLNTAFFLCICITAVTDKVRGNNFLPVYPGDPSPSAPGSPKNWYLFGGKRTPAECATIFFESTRKLQACNYTFIALTMLNSFEPTIWAIFRGIIAVYTCIGLVVSSVYSALSEAQLRGTLTVTETMYVGGAPFRLLDGMSGLYVASLLTASNDPYNFTLPFQPKQNPPLTFSGNVDEWQNPTPGFWATEGPANFNISWTGEYSLVTWVTSDVSKPSDGYLNSTQVNSTNPVVLAPFKKYSISLIGIEYKLPDFGFVLWIPDVLIVDGVSEFNTSMAMFSFNNYQNAIITRDFSPPSMFSSAAHVLSEIGGTLSFIDGLFALVFGRTIVAIIFGTCIISPFGLLGLATHNRFKRLIHEQYPRMQEDIDHGGMAAYISEVAIDAALINKPSAQGHTSSAENTCIEDETEEGHIVGQRNIQVGSGASYLRLPYVVEELGDVQNC</sequence>
<evidence type="ECO:0000313" key="3">
    <source>
        <dbReference type="Proteomes" id="UP000076532"/>
    </source>
</evidence>
<dbReference type="EMBL" id="KV417631">
    <property type="protein sequence ID" value="KZP13556.1"/>
    <property type="molecule type" value="Genomic_DNA"/>
</dbReference>
<keyword evidence="1" id="KW-1133">Transmembrane helix</keyword>
<evidence type="ECO:0000313" key="2">
    <source>
        <dbReference type="EMBL" id="KZP13556.1"/>
    </source>
</evidence>
<feature type="transmembrane region" description="Helical" evidence="1">
    <location>
        <begin position="101"/>
        <end position="129"/>
    </location>
</feature>
<reference evidence="2 3" key="1">
    <citation type="journal article" date="2016" name="Mol. Biol. Evol.">
        <title>Comparative Genomics of Early-Diverging Mushroom-Forming Fungi Provides Insights into the Origins of Lignocellulose Decay Capabilities.</title>
        <authorList>
            <person name="Nagy L.G."/>
            <person name="Riley R."/>
            <person name="Tritt A."/>
            <person name="Adam C."/>
            <person name="Daum C."/>
            <person name="Floudas D."/>
            <person name="Sun H."/>
            <person name="Yadav J.S."/>
            <person name="Pangilinan J."/>
            <person name="Larsson K.H."/>
            <person name="Matsuura K."/>
            <person name="Barry K."/>
            <person name="Labutti K."/>
            <person name="Kuo R."/>
            <person name="Ohm R.A."/>
            <person name="Bhattacharya S.S."/>
            <person name="Shirouzu T."/>
            <person name="Yoshinaga Y."/>
            <person name="Martin F.M."/>
            <person name="Grigoriev I.V."/>
            <person name="Hibbett D.S."/>
        </authorList>
    </citation>
    <scope>NUCLEOTIDE SEQUENCE [LARGE SCALE GENOMIC DNA]</scope>
    <source>
        <strain evidence="2 3">CBS 109695</strain>
    </source>
</reference>
<feature type="transmembrane region" description="Helical" evidence="1">
    <location>
        <begin position="432"/>
        <end position="459"/>
    </location>
</feature>
<feature type="transmembrane region" description="Helical" evidence="1">
    <location>
        <begin position="202"/>
        <end position="225"/>
    </location>
</feature>
<proteinExistence type="predicted"/>
<keyword evidence="1" id="KW-0812">Transmembrane</keyword>
<dbReference type="OrthoDB" id="3227921at2759"/>
<organism evidence="2 3">
    <name type="scientific">Athelia psychrophila</name>
    <dbReference type="NCBI Taxonomy" id="1759441"/>
    <lineage>
        <taxon>Eukaryota</taxon>
        <taxon>Fungi</taxon>
        <taxon>Dikarya</taxon>
        <taxon>Basidiomycota</taxon>
        <taxon>Agaricomycotina</taxon>
        <taxon>Agaricomycetes</taxon>
        <taxon>Agaricomycetidae</taxon>
        <taxon>Atheliales</taxon>
        <taxon>Atheliaceae</taxon>
        <taxon>Athelia</taxon>
    </lineage>
</organism>
<dbReference type="Proteomes" id="UP000076532">
    <property type="component" value="Unassembled WGS sequence"/>
</dbReference>
<keyword evidence="1" id="KW-0472">Membrane</keyword>
<evidence type="ECO:0000256" key="1">
    <source>
        <dbReference type="SAM" id="Phobius"/>
    </source>
</evidence>
<feature type="transmembrane region" description="Helical" evidence="1">
    <location>
        <begin position="12"/>
        <end position="31"/>
    </location>
</feature>
<gene>
    <name evidence="2" type="ORF">FIBSPDRAFT_897326</name>
</gene>
<feature type="transmembrane region" description="Helical" evidence="1">
    <location>
        <begin position="43"/>
        <end position="65"/>
    </location>
</feature>
<name>A0A166CDR7_9AGAM</name>
<accession>A0A166CDR7</accession>
<dbReference type="AlphaFoldDB" id="A0A166CDR7"/>